<evidence type="ECO:0000259" key="2">
    <source>
        <dbReference type="SMART" id="SM00859"/>
    </source>
</evidence>
<dbReference type="SUPFAM" id="SSF51735">
    <property type="entry name" value="NAD(P)-binding Rossmann-fold domains"/>
    <property type="match status" value="1"/>
</dbReference>
<proteinExistence type="inferred from homology"/>
<name>A0A1I6MQY6_9BACT</name>
<dbReference type="GO" id="GO:0008652">
    <property type="term" value="P:amino acid biosynthetic process"/>
    <property type="evidence" value="ECO:0007669"/>
    <property type="project" value="InterPro"/>
</dbReference>
<dbReference type="Proteomes" id="UP000199024">
    <property type="component" value="Unassembled WGS sequence"/>
</dbReference>
<dbReference type="PANTHER" id="PTHR46278">
    <property type="entry name" value="DEHYDROGENASE, PUTATIVE-RELATED"/>
    <property type="match status" value="1"/>
</dbReference>
<dbReference type="GO" id="GO:0046983">
    <property type="term" value="F:protein dimerization activity"/>
    <property type="evidence" value="ECO:0007669"/>
    <property type="project" value="InterPro"/>
</dbReference>
<dbReference type="EMBL" id="FOZL01000001">
    <property type="protein sequence ID" value="SFS17958.1"/>
    <property type="molecule type" value="Genomic_DNA"/>
</dbReference>
<dbReference type="Gene3D" id="3.40.50.720">
    <property type="entry name" value="NAD(P)-binding Rossmann-like Domain"/>
    <property type="match status" value="1"/>
</dbReference>
<dbReference type="Pfam" id="PF02774">
    <property type="entry name" value="Semialdhyde_dhC"/>
    <property type="match status" value="1"/>
</dbReference>
<dbReference type="InterPro" id="IPR000534">
    <property type="entry name" value="Semialdehyde_DH_NAD-bd"/>
</dbReference>
<evidence type="ECO:0000313" key="3">
    <source>
        <dbReference type="EMBL" id="SFS17958.1"/>
    </source>
</evidence>
<gene>
    <name evidence="3" type="ORF">SAMN05421771_3301</name>
</gene>
<dbReference type="InterPro" id="IPR012280">
    <property type="entry name" value="Semialdhyde_DH_dimer_dom"/>
</dbReference>
<reference evidence="3 4" key="1">
    <citation type="submission" date="2016-10" db="EMBL/GenBank/DDBJ databases">
        <authorList>
            <person name="de Groot N.N."/>
        </authorList>
    </citation>
    <scope>NUCLEOTIDE SEQUENCE [LARGE SCALE GENOMIC DNA]</scope>
    <source>
        <strain evidence="3 4">DSM 21001</strain>
    </source>
</reference>
<dbReference type="PANTHER" id="PTHR46278:SF2">
    <property type="entry name" value="ASPARTATE-SEMIALDEHYDE DEHYDROGENASE"/>
    <property type="match status" value="1"/>
</dbReference>
<dbReference type="AlphaFoldDB" id="A0A1I6MQY6"/>
<dbReference type="SUPFAM" id="SSF55347">
    <property type="entry name" value="Glyceraldehyde-3-phosphate dehydrogenase-like, C-terminal domain"/>
    <property type="match status" value="1"/>
</dbReference>
<organism evidence="3 4">
    <name type="scientific">Granulicella pectinivorans</name>
    <dbReference type="NCBI Taxonomy" id="474950"/>
    <lineage>
        <taxon>Bacteria</taxon>
        <taxon>Pseudomonadati</taxon>
        <taxon>Acidobacteriota</taxon>
        <taxon>Terriglobia</taxon>
        <taxon>Terriglobales</taxon>
        <taxon>Acidobacteriaceae</taxon>
        <taxon>Granulicella</taxon>
    </lineage>
</organism>
<keyword evidence="4" id="KW-1185">Reference proteome</keyword>
<dbReference type="Gene3D" id="3.30.360.10">
    <property type="entry name" value="Dihydrodipicolinate Reductase, domain 2"/>
    <property type="match status" value="1"/>
</dbReference>
<accession>A0A1I6MQY6</accession>
<dbReference type="CDD" id="cd17894">
    <property type="entry name" value="ASADH_USG1_N"/>
    <property type="match status" value="1"/>
</dbReference>
<dbReference type="GO" id="GO:0051287">
    <property type="term" value="F:NAD binding"/>
    <property type="evidence" value="ECO:0007669"/>
    <property type="project" value="InterPro"/>
</dbReference>
<dbReference type="GO" id="GO:0016620">
    <property type="term" value="F:oxidoreductase activity, acting on the aldehyde or oxo group of donors, NAD or NADP as acceptor"/>
    <property type="evidence" value="ECO:0007669"/>
    <property type="project" value="InterPro"/>
</dbReference>
<sequence length="337" mass="35143">MEGTRLRIGIVGASSLLGKELAEELGSSVLAAAEVALLDEEEAAGQLTSLGDEASFIRSVEPSAFSGLDLVFFAGTADQARKYGPEAVKAGIAVIDLTTALRGEAGAIVRSPWIAEAQGAGSLMNLGTSVVIPAHPVVVMLGLVGARCTRLGVNLMAATVLVPASERGQAGMDEMHQQTVNLLSFQSLPQEEFDAQVAFNLLPSLGIAAKVGMDETAARIEGEYRAAGRLPELTLQLVQAPVFHGYAASVMLEAGARMPASEIVAALAGEHIDLPEEDEVPSNVSAAGQGDVMVRVKSGASRRMWLWLATDNLKLTALHAIACAVELVSLRPKGIVQ</sequence>
<protein>
    <submittedName>
        <fullName evidence="3">Aspartate-semialdehyde dehydrogenase</fullName>
    </submittedName>
</protein>
<evidence type="ECO:0000256" key="1">
    <source>
        <dbReference type="ARBA" id="ARBA00010584"/>
    </source>
</evidence>
<dbReference type="SMART" id="SM00859">
    <property type="entry name" value="Semialdhyde_dh"/>
    <property type="match status" value="1"/>
</dbReference>
<dbReference type="CDD" id="cd18129">
    <property type="entry name" value="ASADH_C_USG1_like"/>
    <property type="match status" value="1"/>
</dbReference>
<comment type="similarity">
    <text evidence="1">Belongs to the aspartate-semialdehyde dehydrogenase family.</text>
</comment>
<dbReference type="Pfam" id="PF01118">
    <property type="entry name" value="Semialdhyde_dh"/>
    <property type="match status" value="1"/>
</dbReference>
<dbReference type="PIRSF" id="PIRSF000148">
    <property type="entry name" value="ASA_dh"/>
    <property type="match status" value="1"/>
</dbReference>
<feature type="domain" description="Semialdehyde dehydrogenase NAD-binding" evidence="2">
    <location>
        <begin position="7"/>
        <end position="121"/>
    </location>
</feature>
<dbReference type="OrthoDB" id="115554at2"/>
<dbReference type="STRING" id="474950.SAMN05421771_3301"/>
<dbReference type="InterPro" id="IPR036291">
    <property type="entry name" value="NAD(P)-bd_dom_sf"/>
</dbReference>
<evidence type="ECO:0000313" key="4">
    <source>
        <dbReference type="Proteomes" id="UP000199024"/>
    </source>
</evidence>